<feature type="compositionally biased region" description="Low complexity" evidence="2">
    <location>
        <begin position="277"/>
        <end position="289"/>
    </location>
</feature>
<dbReference type="GO" id="GO:0006897">
    <property type="term" value="P:endocytosis"/>
    <property type="evidence" value="ECO:0007669"/>
    <property type="project" value="UniProtKB-KW"/>
</dbReference>
<protein>
    <recommendedName>
        <fullName evidence="3">MHD domain-containing protein</fullName>
    </recommendedName>
</protein>
<organism evidence="4 5">
    <name type="scientific">Jaminaea rosea</name>
    <dbReference type="NCBI Taxonomy" id="1569628"/>
    <lineage>
        <taxon>Eukaryota</taxon>
        <taxon>Fungi</taxon>
        <taxon>Dikarya</taxon>
        <taxon>Basidiomycota</taxon>
        <taxon>Ustilaginomycotina</taxon>
        <taxon>Exobasidiomycetes</taxon>
        <taxon>Microstromatales</taxon>
        <taxon>Microstromatales incertae sedis</taxon>
        <taxon>Jaminaea</taxon>
    </lineage>
</organism>
<dbReference type="OrthoDB" id="1875751at2759"/>
<dbReference type="AlphaFoldDB" id="A0A316UMU3"/>
<evidence type="ECO:0000256" key="1">
    <source>
        <dbReference type="ARBA" id="ARBA00022583"/>
    </source>
</evidence>
<feature type="compositionally biased region" description="Polar residues" evidence="2">
    <location>
        <begin position="336"/>
        <end position="352"/>
    </location>
</feature>
<evidence type="ECO:0000259" key="3">
    <source>
        <dbReference type="PROSITE" id="PS51072"/>
    </source>
</evidence>
<sequence>MSSTSPPPAASSGAADGSLPPQAYANAFLPLKPRDATTLLQTRIHKARLLTDELADYFAARRELESTYLKALQKLAKRSFLSDPAALGPGFAPVYERLIAEIGETASVHGELEKKIAEECEMVMRNAPSRGEWARQKDHDDSLSSTLKELQLLESQLQKDQRKLETASSKKAGHAQAKAVDTQRSLDQTMQLWETEAPFTFEAYQRIDSQRLELLKETVTRFETLQSDAAQRLMGMTEQTLQAALGFDPKADMQEFILKNGKGTGERRAGGQGLMAPPTGTPVRRPTTTMNNSSRGGGLQRNDSVASSIRPNTAGQQQQRERNGRGAGAEFGAGPSSASLHSSTNDTQQRTTRGGGGGGGAASTLRSAFGRFGRNKSNKGAGRDGNEGDTSTVYGTLPGSERLGDDSMMSRDTRDTPSRMLDGDDDADDSRMATMRPSKTAAAAAAGGAAGGGLMAPMVPTRASVPPSTPSRTAAASPPPQLPAPQVDSEGFSIPPADRFSSGPASGAMGMASSDREELSDNVAPSSPTQRVANMSISPTATGGATTSGNTAQDQAALERVRSTLLTSGPPTRRNTTRRDRRDVRNTTYNPLATLDTSSGSRMNSAGGMSQFGALAPQATGGSTTSGTGFGAGAVSSSPVSATFSPAIGGDRAQSLVSTTSAAQQVPRPSNPFDAPPSAPGLRASITETVNAILSCNGGGITRLMVVGDISVQLKDVATTSSPPLHVRLEAFEQLEKAAPNPAFLQGVAGKPGEYMLDVASLARQVNGASSASTATILKYQVHVPTHKLAEYVPLNIDARWRLEAHQTSFLCNWSYNDSSKAGGRASEVVLTASVGPTNVTGHMAKPEGQWDAETKRMTWKLDESGMGEGGKVLARFQVDGQGTTQPVQVRWAVPGSTMSALGITIVGGNEGALSSFDEVARRTVSGKFVAQ</sequence>
<feature type="domain" description="MHD" evidence="3">
    <location>
        <begin position="679"/>
        <end position="932"/>
    </location>
</feature>
<dbReference type="Pfam" id="PF10291">
    <property type="entry name" value="muHD"/>
    <property type="match status" value="1"/>
</dbReference>
<dbReference type="GO" id="GO:0032153">
    <property type="term" value="C:cell division site"/>
    <property type="evidence" value="ECO:0007669"/>
    <property type="project" value="TreeGrafter"/>
</dbReference>
<dbReference type="EMBL" id="KZ819672">
    <property type="protein sequence ID" value="PWN26284.1"/>
    <property type="molecule type" value="Genomic_DNA"/>
</dbReference>
<evidence type="ECO:0000256" key="2">
    <source>
        <dbReference type="SAM" id="MobiDB-lite"/>
    </source>
</evidence>
<keyword evidence="1" id="KW-0254">Endocytosis</keyword>
<reference evidence="4 5" key="1">
    <citation type="journal article" date="2018" name="Mol. Biol. Evol.">
        <title>Broad Genomic Sampling Reveals a Smut Pathogenic Ancestry of the Fungal Clade Ustilaginomycotina.</title>
        <authorList>
            <person name="Kijpornyongpan T."/>
            <person name="Mondo S.J."/>
            <person name="Barry K."/>
            <person name="Sandor L."/>
            <person name="Lee J."/>
            <person name="Lipzen A."/>
            <person name="Pangilinan J."/>
            <person name="LaButti K."/>
            <person name="Hainaut M."/>
            <person name="Henrissat B."/>
            <person name="Grigoriev I.V."/>
            <person name="Spatafora J.W."/>
            <person name="Aime M.C."/>
        </authorList>
    </citation>
    <scope>NUCLEOTIDE SEQUENCE [LARGE SCALE GENOMIC DNA]</scope>
    <source>
        <strain evidence="4 5">MCA 5214</strain>
    </source>
</reference>
<dbReference type="STRING" id="1569628.A0A316UMU3"/>
<dbReference type="InterPro" id="IPR001060">
    <property type="entry name" value="FCH_dom"/>
</dbReference>
<feature type="compositionally biased region" description="Low complexity" evidence="2">
    <location>
        <begin position="459"/>
        <end position="476"/>
    </location>
</feature>
<name>A0A316UMU3_9BASI</name>
<feature type="compositionally biased region" description="Polar residues" evidence="2">
    <location>
        <begin position="589"/>
        <end position="608"/>
    </location>
</feature>
<keyword evidence="5" id="KW-1185">Reference proteome</keyword>
<dbReference type="GO" id="GO:0005886">
    <property type="term" value="C:plasma membrane"/>
    <property type="evidence" value="ECO:0007669"/>
    <property type="project" value="TreeGrafter"/>
</dbReference>
<evidence type="ECO:0000313" key="5">
    <source>
        <dbReference type="Proteomes" id="UP000245884"/>
    </source>
</evidence>
<feature type="region of interest" description="Disordered" evidence="2">
    <location>
        <begin position="262"/>
        <end position="624"/>
    </location>
</feature>
<dbReference type="SUPFAM" id="SSF103657">
    <property type="entry name" value="BAR/IMD domain-like"/>
    <property type="match status" value="1"/>
</dbReference>
<feature type="compositionally biased region" description="Low complexity" evidence="2">
    <location>
        <begin position="540"/>
        <end position="552"/>
    </location>
</feature>
<dbReference type="PANTHER" id="PTHR23065:SF54">
    <property type="entry name" value="SUPPRESSOR OF YEAST PROFILIN DELETION"/>
    <property type="match status" value="1"/>
</dbReference>
<feature type="compositionally biased region" description="Polar residues" evidence="2">
    <location>
        <begin position="301"/>
        <end position="313"/>
    </location>
</feature>
<gene>
    <name evidence="4" type="ORF">BDZ90DRAFT_265230</name>
</gene>
<dbReference type="InterPro" id="IPR018808">
    <property type="entry name" value="Muniscin_C"/>
</dbReference>
<accession>A0A316UMU3</accession>
<dbReference type="PROSITE" id="PS51072">
    <property type="entry name" value="MHD"/>
    <property type="match status" value="1"/>
</dbReference>
<dbReference type="Pfam" id="PF00611">
    <property type="entry name" value="FCH"/>
    <property type="match status" value="1"/>
</dbReference>
<dbReference type="Proteomes" id="UP000245884">
    <property type="component" value="Unassembled WGS sequence"/>
</dbReference>
<feature type="region of interest" description="Disordered" evidence="2">
    <location>
        <begin position="161"/>
        <end position="182"/>
    </location>
</feature>
<evidence type="ECO:0000313" key="4">
    <source>
        <dbReference type="EMBL" id="PWN26284.1"/>
    </source>
</evidence>
<dbReference type="GO" id="GO:0032185">
    <property type="term" value="P:septin cytoskeleton organization"/>
    <property type="evidence" value="ECO:0007669"/>
    <property type="project" value="TreeGrafter"/>
</dbReference>
<dbReference type="GO" id="GO:0030139">
    <property type="term" value="C:endocytic vesicle"/>
    <property type="evidence" value="ECO:0007669"/>
    <property type="project" value="TreeGrafter"/>
</dbReference>
<dbReference type="RefSeq" id="XP_025360896.1">
    <property type="nucleotide sequence ID" value="XM_025508659.1"/>
</dbReference>
<feature type="compositionally biased region" description="Polar residues" evidence="2">
    <location>
        <begin position="523"/>
        <end position="539"/>
    </location>
</feature>
<feature type="compositionally biased region" description="Basic and acidic residues" evidence="2">
    <location>
        <begin position="402"/>
        <end position="417"/>
    </location>
</feature>
<dbReference type="GeneID" id="37030482"/>
<proteinExistence type="predicted"/>
<dbReference type="Gene3D" id="1.20.1270.60">
    <property type="entry name" value="Arfaptin homology (AH) domain/BAR domain"/>
    <property type="match status" value="1"/>
</dbReference>
<dbReference type="InterPro" id="IPR027267">
    <property type="entry name" value="AH/BAR_dom_sf"/>
</dbReference>
<dbReference type="InterPro" id="IPR028565">
    <property type="entry name" value="MHD"/>
</dbReference>
<dbReference type="PANTHER" id="PTHR23065">
    <property type="entry name" value="PROLINE-SERINE-THREONINE PHOSPHATASE INTERACTING PROTEIN 1"/>
    <property type="match status" value="1"/>
</dbReference>